<dbReference type="SUPFAM" id="SSF53850">
    <property type="entry name" value="Periplasmic binding protein-like II"/>
    <property type="match status" value="1"/>
</dbReference>
<dbReference type="InterPro" id="IPR050950">
    <property type="entry name" value="HTH-type_LysR_regulators"/>
</dbReference>
<reference evidence="3" key="1">
    <citation type="submission" date="2018-12" db="EMBL/GenBank/DDBJ databases">
        <title>Tengunoibacter tsumagoiensis gen. nov., sp. nov., Dictyobacter kobayashii sp. nov., D. alpinus sp. nov., and D. joshuensis sp. nov. and description of Dictyobacteraceae fam. nov. within the order Ktedonobacterales isolated from Tengu-no-mugimeshi.</title>
        <authorList>
            <person name="Wang C.M."/>
            <person name="Zheng Y."/>
            <person name="Sakai Y."/>
            <person name="Toyoda A."/>
            <person name="Minakuchi Y."/>
            <person name="Abe K."/>
            <person name="Yokota A."/>
            <person name="Yabe S."/>
        </authorList>
    </citation>
    <scope>NUCLEOTIDE SEQUENCE [LARGE SCALE GENOMIC DNA]</scope>
    <source>
        <strain evidence="3">Uno11</strain>
    </source>
</reference>
<dbReference type="GO" id="GO:0006355">
    <property type="term" value="P:regulation of DNA-templated transcription"/>
    <property type="evidence" value="ECO:0007669"/>
    <property type="project" value="TreeGrafter"/>
</dbReference>
<dbReference type="PANTHER" id="PTHR30419">
    <property type="entry name" value="HTH-TYPE TRANSCRIPTIONAL REGULATOR YBHD"/>
    <property type="match status" value="1"/>
</dbReference>
<protein>
    <submittedName>
        <fullName evidence="2">LysR family transcriptional regulator</fullName>
    </submittedName>
</protein>
<gene>
    <name evidence="2" type="ORF">KDK_57660</name>
</gene>
<proteinExistence type="predicted"/>
<name>A0A402AS94_9CHLR</name>
<evidence type="ECO:0000313" key="3">
    <source>
        <dbReference type="Proteomes" id="UP000287188"/>
    </source>
</evidence>
<dbReference type="Proteomes" id="UP000287188">
    <property type="component" value="Unassembled WGS sequence"/>
</dbReference>
<dbReference type="EMBL" id="BIFS01000002">
    <property type="protein sequence ID" value="GCE21966.1"/>
    <property type="molecule type" value="Genomic_DNA"/>
</dbReference>
<evidence type="ECO:0000313" key="2">
    <source>
        <dbReference type="EMBL" id="GCE21966.1"/>
    </source>
</evidence>
<evidence type="ECO:0000259" key="1">
    <source>
        <dbReference type="Pfam" id="PF03466"/>
    </source>
</evidence>
<dbReference type="Gene3D" id="3.40.190.290">
    <property type="match status" value="1"/>
</dbReference>
<dbReference type="GO" id="GO:0005829">
    <property type="term" value="C:cytosol"/>
    <property type="evidence" value="ECO:0007669"/>
    <property type="project" value="TreeGrafter"/>
</dbReference>
<dbReference type="AlphaFoldDB" id="A0A402AS94"/>
<organism evidence="2 3">
    <name type="scientific">Dictyobacter kobayashii</name>
    <dbReference type="NCBI Taxonomy" id="2014872"/>
    <lineage>
        <taxon>Bacteria</taxon>
        <taxon>Bacillati</taxon>
        <taxon>Chloroflexota</taxon>
        <taxon>Ktedonobacteria</taxon>
        <taxon>Ktedonobacterales</taxon>
        <taxon>Dictyobacteraceae</taxon>
        <taxon>Dictyobacter</taxon>
    </lineage>
</organism>
<keyword evidence="3" id="KW-1185">Reference proteome</keyword>
<feature type="domain" description="LysR substrate-binding" evidence="1">
    <location>
        <begin position="43"/>
        <end position="249"/>
    </location>
</feature>
<sequence>MPLFDRVGRNIRLNHFGRAYIQHVDRIFEELVQGKREINDLAQGRQGEIELGMSVATHLLPDLLSAFLKDHQAIHFQLSQHEARTVANIAFQLTKGTCDLYISSPPLQQPGVTSVTLLTEDIFLAVPPTHPLAKRSHIHLQEVADEAFISLKAGHSLRALTDTFCQQAGFRPKILFESDEPSTIRGLIRAEQGVAFAPAISWQGSVGPAVIHVPISEPKCQRLIGLSWNTDRSLSLAVRQFREFVIDYFACLQSSSSNAGKK</sequence>
<comment type="caution">
    <text evidence="2">The sequence shown here is derived from an EMBL/GenBank/DDBJ whole genome shotgun (WGS) entry which is preliminary data.</text>
</comment>
<dbReference type="PANTHER" id="PTHR30419:SF28">
    <property type="entry name" value="HTH-TYPE TRANSCRIPTIONAL REGULATOR BSDA"/>
    <property type="match status" value="1"/>
</dbReference>
<accession>A0A402AS94</accession>
<dbReference type="InterPro" id="IPR005119">
    <property type="entry name" value="LysR_subst-bd"/>
</dbReference>
<dbReference type="Pfam" id="PF03466">
    <property type="entry name" value="LysR_substrate"/>
    <property type="match status" value="1"/>
</dbReference>